<reference evidence="1 2" key="1">
    <citation type="submission" date="2019-02" db="EMBL/GenBank/DDBJ databases">
        <title>Deep-cultivation of Planctomycetes and their phenomic and genomic characterization uncovers novel biology.</title>
        <authorList>
            <person name="Wiegand S."/>
            <person name="Jogler M."/>
            <person name="Boedeker C."/>
            <person name="Pinto D."/>
            <person name="Vollmers J."/>
            <person name="Rivas-Marin E."/>
            <person name="Kohn T."/>
            <person name="Peeters S.H."/>
            <person name="Heuer A."/>
            <person name="Rast P."/>
            <person name="Oberbeckmann S."/>
            <person name="Bunk B."/>
            <person name="Jeske O."/>
            <person name="Meyerdierks A."/>
            <person name="Storesund J.E."/>
            <person name="Kallscheuer N."/>
            <person name="Luecker S."/>
            <person name="Lage O.M."/>
            <person name="Pohl T."/>
            <person name="Merkel B.J."/>
            <person name="Hornburger P."/>
            <person name="Mueller R.-W."/>
            <person name="Bruemmer F."/>
            <person name="Labrenz M."/>
            <person name="Spormann A.M."/>
            <person name="Op den Camp H."/>
            <person name="Overmann J."/>
            <person name="Amann R."/>
            <person name="Jetten M.S.M."/>
            <person name="Mascher T."/>
            <person name="Medema M.H."/>
            <person name="Devos D.P."/>
            <person name="Kaster A.-K."/>
            <person name="Ovreas L."/>
            <person name="Rohde M."/>
            <person name="Galperin M.Y."/>
            <person name="Jogler C."/>
        </authorList>
    </citation>
    <scope>NUCLEOTIDE SEQUENCE [LARGE SCALE GENOMIC DNA]</scope>
    <source>
        <strain evidence="1 2">I41</strain>
    </source>
</reference>
<dbReference type="InterPro" id="IPR006311">
    <property type="entry name" value="TAT_signal"/>
</dbReference>
<evidence type="ECO:0008006" key="3">
    <source>
        <dbReference type="Google" id="ProtNLM"/>
    </source>
</evidence>
<gene>
    <name evidence="1" type="ORF">I41_01830</name>
</gene>
<evidence type="ECO:0000313" key="2">
    <source>
        <dbReference type="Proteomes" id="UP000317909"/>
    </source>
</evidence>
<name>A0A517TRP5_9BACT</name>
<evidence type="ECO:0000313" key="1">
    <source>
        <dbReference type="EMBL" id="QDT71028.1"/>
    </source>
</evidence>
<dbReference type="KEGG" id="llh:I41_01830"/>
<dbReference type="AlphaFoldDB" id="A0A517TRP5"/>
<dbReference type="RefSeq" id="WP_145430069.1">
    <property type="nucleotide sequence ID" value="NZ_CP036339.1"/>
</dbReference>
<sequence length="512" mass="55851">MRTPSTRRHFLREGAALGALAGLGNLDFLARLAPVSAAETTLPKHALGLQPDVAPIVRLIEETPREDLLEVIAKRINGGLSYQTLLAALLLAGVKNVEPRPSVGHKFHSVLVVNSAHLASMASPDEHRWLPIFWALDYYKTAAARDVEECGDWVMEPVNEKAVPSADKAAAEFTAAMDAWDDAAADAAITGLARTAGANETYEHLFRYGMRDFRSIGHKAIYVANSLRTLNCIGWRHSEPVLRSLAYALLMHEGDNPRDRSDAADVPYRKNLERAAKVRKDWRNAQADADAGATTEILAAIRNGANDDSCELVVEQLNRGVSPQAIWDGLHLAAGELLMRQPGIASLHAVTTSNALRYAYETSGDDETRLLLTLQSAAFLPMFLNEMGGRDKVQELRIDELAAAGGSDDAPPTIDAIFAELGDDRGNGAQLMLARLAKTGDAQEVIDASRVLTFLKGNDAHDYKFSSAVLEDYYNVSPTWRDRYLASNAFNLNTAAEPDNDLVERTRAAFHA</sequence>
<dbReference type="InterPro" id="IPR019546">
    <property type="entry name" value="TAT_signal_bac_arc"/>
</dbReference>
<keyword evidence="2" id="KW-1185">Reference proteome</keyword>
<dbReference type="OrthoDB" id="176343at2"/>
<dbReference type="Proteomes" id="UP000317909">
    <property type="component" value="Chromosome"/>
</dbReference>
<dbReference type="EMBL" id="CP036339">
    <property type="protein sequence ID" value="QDT71028.1"/>
    <property type="molecule type" value="Genomic_DNA"/>
</dbReference>
<accession>A0A517TRP5</accession>
<organism evidence="1 2">
    <name type="scientific">Lacipirellula limnantheis</name>
    <dbReference type="NCBI Taxonomy" id="2528024"/>
    <lineage>
        <taxon>Bacteria</taxon>
        <taxon>Pseudomonadati</taxon>
        <taxon>Planctomycetota</taxon>
        <taxon>Planctomycetia</taxon>
        <taxon>Pirellulales</taxon>
        <taxon>Lacipirellulaceae</taxon>
        <taxon>Lacipirellula</taxon>
    </lineage>
</organism>
<protein>
    <recommendedName>
        <fullName evidence="3">Twin-arginine translocation signal domain-containing protein</fullName>
    </recommendedName>
</protein>
<dbReference type="PROSITE" id="PS51318">
    <property type="entry name" value="TAT"/>
    <property type="match status" value="1"/>
</dbReference>
<proteinExistence type="predicted"/>
<dbReference type="NCBIfam" id="TIGR01409">
    <property type="entry name" value="TAT_signal_seq"/>
    <property type="match status" value="1"/>
</dbReference>